<dbReference type="AlphaFoldDB" id="A0A3M6TIF9"/>
<reference evidence="2 3" key="1">
    <citation type="journal article" date="2018" name="Sci. Rep.">
        <title>Comparative analysis of the Pocillopora damicornis genome highlights role of immune system in coral evolution.</title>
        <authorList>
            <person name="Cunning R."/>
            <person name="Bay R.A."/>
            <person name="Gillette P."/>
            <person name="Baker A.C."/>
            <person name="Traylor-Knowles N."/>
        </authorList>
    </citation>
    <scope>NUCLEOTIDE SEQUENCE [LARGE SCALE GENOMIC DNA]</scope>
    <source>
        <strain evidence="2">RSMAS</strain>
        <tissue evidence="2">Whole animal</tissue>
    </source>
</reference>
<sequence length="166" mass="18269">MMFSLSFVEGSKSAEGGPNPLADLDWGAPYPLADLNGGGPYLLVSSQSMLYHQKQPTFSPALKMDPPFGGNFKSAHPFGTGMSQLMIDILQSGMTVSMQAFSEVIHLRDGQITGMAKQVENSKEHQKPQWKDKEPTLGMPVPKQVQLGALNNYSYHLQSRYSYKTV</sequence>
<protein>
    <submittedName>
        <fullName evidence="2">Uncharacterized protein</fullName>
    </submittedName>
</protein>
<dbReference type="Proteomes" id="UP000275408">
    <property type="component" value="Unassembled WGS sequence"/>
</dbReference>
<keyword evidence="3" id="KW-1185">Reference proteome</keyword>
<comment type="caution">
    <text evidence="2">The sequence shown here is derived from an EMBL/GenBank/DDBJ whole genome shotgun (WGS) entry which is preliminary data.</text>
</comment>
<dbReference type="EMBL" id="RCHS01003525">
    <property type="protein sequence ID" value="RMX41146.1"/>
    <property type="molecule type" value="Genomic_DNA"/>
</dbReference>
<gene>
    <name evidence="2" type="ORF">pdam_00013990</name>
</gene>
<accession>A0A3M6TIF9</accession>
<proteinExistence type="predicted"/>
<name>A0A3M6TIF9_POCDA</name>
<feature type="compositionally biased region" description="Basic and acidic residues" evidence="1">
    <location>
        <begin position="120"/>
        <end position="135"/>
    </location>
</feature>
<dbReference type="OrthoDB" id="6022072at2759"/>
<evidence type="ECO:0000313" key="2">
    <source>
        <dbReference type="EMBL" id="RMX41146.1"/>
    </source>
</evidence>
<organism evidence="2 3">
    <name type="scientific">Pocillopora damicornis</name>
    <name type="common">Cauliflower coral</name>
    <name type="synonym">Millepora damicornis</name>
    <dbReference type="NCBI Taxonomy" id="46731"/>
    <lineage>
        <taxon>Eukaryota</taxon>
        <taxon>Metazoa</taxon>
        <taxon>Cnidaria</taxon>
        <taxon>Anthozoa</taxon>
        <taxon>Hexacorallia</taxon>
        <taxon>Scleractinia</taxon>
        <taxon>Astrocoeniina</taxon>
        <taxon>Pocilloporidae</taxon>
        <taxon>Pocillopora</taxon>
    </lineage>
</organism>
<feature type="region of interest" description="Disordered" evidence="1">
    <location>
        <begin position="118"/>
        <end position="138"/>
    </location>
</feature>
<evidence type="ECO:0000256" key="1">
    <source>
        <dbReference type="SAM" id="MobiDB-lite"/>
    </source>
</evidence>
<evidence type="ECO:0000313" key="3">
    <source>
        <dbReference type="Proteomes" id="UP000275408"/>
    </source>
</evidence>